<dbReference type="EMBL" id="BLIN01000002">
    <property type="protein sequence ID" value="GFE04587.1"/>
    <property type="molecule type" value="Genomic_DNA"/>
</dbReference>
<protein>
    <submittedName>
        <fullName evidence="1">Uncharacterized protein</fullName>
    </submittedName>
</protein>
<proteinExistence type="predicted"/>
<dbReference type="Proteomes" id="UP000435837">
    <property type="component" value="Unassembled WGS sequence"/>
</dbReference>
<evidence type="ECO:0000313" key="1">
    <source>
        <dbReference type="EMBL" id="GFE04587.1"/>
    </source>
</evidence>
<reference evidence="1 2" key="1">
    <citation type="submission" date="2019-12" db="EMBL/GenBank/DDBJ databases">
        <title>Whole genome shotgun sequence of Streptomyces caniferus NBRC 15389.</title>
        <authorList>
            <person name="Ichikawa N."/>
            <person name="Kimura A."/>
            <person name="Kitahashi Y."/>
            <person name="Komaki H."/>
            <person name="Tamura T."/>
        </authorList>
    </citation>
    <scope>NUCLEOTIDE SEQUENCE [LARGE SCALE GENOMIC DNA]</scope>
    <source>
        <strain evidence="1 2">NBRC 15389</strain>
    </source>
</reference>
<gene>
    <name evidence="1" type="ORF">Scani_08550</name>
</gene>
<comment type="caution">
    <text evidence="1">The sequence shown here is derived from an EMBL/GenBank/DDBJ whole genome shotgun (WGS) entry which is preliminary data.</text>
</comment>
<dbReference type="AlphaFoldDB" id="A0A640S0W3"/>
<evidence type="ECO:0000313" key="2">
    <source>
        <dbReference type="Proteomes" id="UP000435837"/>
    </source>
</evidence>
<sequence length="110" mass="11994">MAALRQKMWGVSSWTSVDPARGGTCGRRNVALRSSGSIAGFRERYHKLFDEVFTWFVWTLSHLSVNVRVGALTASFLSGMGSTDPIPVARSGDRIPGSVVTFRPAVLHEA</sequence>
<accession>A0A640S0W3</accession>
<name>A0A640S0W3_9ACTN</name>
<organism evidence="1 2">
    <name type="scientific">Streptomyces caniferus</name>
    <dbReference type="NCBI Taxonomy" id="285557"/>
    <lineage>
        <taxon>Bacteria</taxon>
        <taxon>Bacillati</taxon>
        <taxon>Actinomycetota</taxon>
        <taxon>Actinomycetes</taxon>
        <taxon>Kitasatosporales</taxon>
        <taxon>Streptomycetaceae</taxon>
        <taxon>Streptomyces</taxon>
    </lineage>
</organism>